<dbReference type="Pfam" id="PF17111">
    <property type="entry name" value="PigL_N"/>
    <property type="match status" value="1"/>
</dbReference>
<evidence type="ECO:0000313" key="6">
    <source>
        <dbReference type="Proteomes" id="UP001281003"/>
    </source>
</evidence>
<dbReference type="SUPFAM" id="SSF52540">
    <property type="entry name" value="P-loop containing nucleoside triphosphate hydrolases"/>
    <property type="match status" value="1"/>
</dbReference>
<reference evidence="5" key="1">
    <citation type="journal article" date="2023" name="Mol. Phylogenet. Evol.">
        <title>Genome-scale phylogeny and comparative genomics of the fungal order Sordariales.</title>
        <authorList>
            <person name="Hensen N."/>
            <person name="Bonometti L."/>
            <person name="Westerberg I."/>
            <person name="Brannstrom I.O."/>
            <person name="Guillou S."/>
            <person name="Cros-Aarteil S."/>
            <person name="Calhoun S."/>
            <person name="Haridas S."/>
            <person name="Kuo A."/>
            <person name="Mondo S."/>
            <person name="Pangilinan J."/>
            <person name="Riley R."/>
            <person name="LaButti K."/>
            <person name="Andreopoulos B."/>
            <person name="Lipzen A."/>
            <person name="Chen C."/>
            <person name="Yan M."/>
            <person name="Daum C."/>
            <person name="Ng V."/>
            <person name="Clum A."/>
            <person name="Steindorff A."/>
            <person name="Ohm R.A."/>
            <person name="Martin F."/>
            <person name="Silar P."/>
            <person name="Natvig D.O."/>
            <person name="Lalanne C."/>
            <person name="Gautier V."/>
            <person name="Ament-Velasquez S.L."/>
            <person name="Kruys A."/>
            <person name="Hutchinson M.I."/>
            <person name="Powell A.J."/>
            <person name="Barry K."/>
            <person name="Miller A.N."/>
            <person name="Grigoriev I.V."/>
            <person name="Debuchy R."/>
            <person name="Gladieux P."/>
            <person name="Hiltunen Thoren M."/>
            <person name="Johannesson H."/>
        </authorList>
    </citation>
    <scope>NUCLEOTIDE SEQUENCE</scope>
    <source>
        <strain evidence="5">FGSC 1904</strain>
    </source>
</reference>
<evidence type="ECO:0000313" key="5">
    <source>
        <dbReference type="EMBL" id="KAK3400448.1"/>
    </source>
</evidence>
<dbReference type="InterPro" id="IPR031348">
    <property type="entry name" value="PigL_N"/>
</dbReference>
<sequence>MDPLSFSASLIAVVTLAGQVAKTCKSYIDGITNHPREIRLIYIEVTSLASILDGLKILREDDYEDANVITQLKGKDGPIHGCQQTIRELSDLVHLNPASATCGTSGTKRRRVRSKLPTLEQLAWPFRKDEAVALLKRIATHKQTINAALTLSLHSEVRSIKAKLDQVQKNSLCDWLVQINPSSNHNAATGLYEEGTGDWISRSQEWNLWVNKQSEKRSLWIHGIPGAGKTILASHCIEELIKTQCSGKGNAILVYYYCYHGHNRDESTSFLRWLISQLCRQTDTVSSLTYDIYRSGQDPDVNKLLAALQAQLGGLNTVYVAIDALDESQQPRDAFLSVLRTLATDPRFQMIRLLTTSREYADIERVMAPISFSVPTSHQEVEKDIRIFVRESIKRRDEFKRWPSNLKDEVIDALAQGARGMFRWAVCQLDILRRLNCATDEEVRQTLKTLPEDLDETYMRIFNLIRPEDLELVRFTIHWIIWMQDLANDLYIPTLVGPDEVLRHYRLNRYGSLEGSDQVSIPCNLDQLRDCCGCLISIMDGSNYADEHILICALSHYTIKEFLESGRFKPSDKLTCLDLKTVNDYIPNLFLQSVIDHHRRDDRIVVTLHDFHLLLRKIQRDNLSFGHHLVFQYVLLDIKQDFITTLNFDIIMPLLQEVKWVGDKPPNEIIILLRLLLTRTFDYADILLKADGGRLLNSRLNLTWDDEWMNGTCEDPTTMVFDGTVIEFIASLVFTSSSALLFLLENYHHEFAQPDVLNRMLRSFLQGTKELIAWSVGDSAVEFEINAETRSKVVQKLHELGAVSEDENTDSDWDL</sequence>
<dbReference type="PANTHER" id="PTHR10039">
    <property type="entry name" value="AMELOGENIN"/>
    <property type="match status" value="1"/>
</dbReference>
<keyword evidence="2" id="KW-0732">Signal</keyword>
<dbReference type="AlphaFoldDB" id="A0AAE0UDU8"/>
<reference evidence="5" key="2">
    <citation type="submission" date="2023-07" db="EMBL/GenBank/DDBJ databases">
        <authorList>
            <consortium name="Lawrence Berkeley National Laboratory"/>
            <person name="Haridas S."/>
            <person name="Hensen N."/>
            <person name="Bonometti L."/>
            <person name="Westerberg I."/>
            <person name="Brannstrom I.O."/>
            <person name="Guillou S."/>
            <person name="Cros-Aarteil S."/>
            <person name="Calhoun S."/>
            <person name="Kuo A."/>
            <person name="Mondo S."/>
            <person name="Pangilinan J."/>
            <person name="Riley R."/>
            <person name="LaButti K."/>
            <person name="Andreopoulos B."/>
            <person name="Lipzen A."/>
            <person name="Chen C."/>
            <person name="Yanf M."/>
            <person name="Daum C."/>
            <person name="Ng V."/>
            <person name="Clum A."/>
            <person name="Steindorff A."/>
            <person name="Ohm R."/>
            <person name="Martin F."/>
            <person name="Silar P."/>
            <person name="Natvig D."/>
            <person name="Lalanne C."/>
            <person name="Gautier V."/>
            <person name="Ament-velasquez S.L."/>
            <person name="Kruys A."/>
            <person name="Hutchinson M.I."/>
            <person name="Powell A.J."/>
            <person name="Barry K."/>
            <person name="Miller A.N."/>
            <person name="Grigoriev I.V."/>
            <person name="Debuchy R."/>
            <person name="Gladieux P."/>
            <person name="Thoren M.H."/>
            <person name="Johannesson H."/>
        </authorList>
    </citation>
    <scope>NUCLEOTIDE SEQUENCE</scope>
    <source>
        <strain evidence="5">FGSC 1904</strain>
    </source>
</reference>
<gene>
    <name evidence="5" type="ORF">B0T20DRAFT_145963</name>
</gene>
<comment type="caution">
    <text evidence="5">The sequence shown here is derived from an EMBL/GenBank/DDBJ whole genome shotgun (WGS) entry which is preliminary data.</text>
</comment>
<feature type="chain" id="PRO_5041901465" description="NACHT domain-containing protein" evidence="2">
    <location>
        <begin position="18"/>
        <end position="815"/>
    </location>
</feature>
<evidence type="ECO:0008006" key="7">
    <source>
        <dbReference type="Google" id="ProtNLM"/>
    </source>
</evidence>
<protein>
    <recommendedName>
        <fullName evidence="7">NACHT domain-containing protein</fullName>
    </recommendedName>
</protein>
<dbReference type="InterPro" id="IPR027417">
    <property type="entry name" value="P-loop_NTPase"/>
</dbReference>
<dbReference type="EMBL" id="JAUTDP010000003">
    <property type="protein sequence ID" value="KAK3400448.1"/>
    <property type="molecule type" value="Genomic_DNA"/>
</dbReference>
<evidence type="ECO:0000259" key="4">
    <source>
        <dbReference type="Pfam" id="PF24883"/>
    </source>
</evidence>
<feature type="domain" description="Azaphilone pigments biosynthesis cluster protein L N-terminal" evidence="3">
    <location>
        <begin position="1"/>
        <end position="150"/>
    </location>
</feature>
<dbReference type="Gene3D" id="3.40.50.300">
    <property type="entry name" value="P-loop containing nucleotide triphosphate hydrolases"/>
    <property type="match status" value="1"/>
</dbReference>
<name>A0AAE0UDU8_SORBR</name>
<dbReference type="Proteomes" id="UP001281003">
    <property type="component" value="Unassembled WGS sequence"/>
</dbReference>
<dbReference type="InterPro" id="IPR056884">
    <property type="entry name" value="NPHP3-like_N"/>
</dbReference>
<proteinExistence type="predicted"/>
<evidence type="ECO:0000259" key="3">
    <source>
        <dbReference type="Pfam" id="PF17111"/>
    </source>
</evidence>
<dbReference type="Pfam" id="PF24883">
    <property type="entry name" value="NPHP3_N"/>
    <property type="match status" value="1"/>
</dbReference>
<keyword evidence="6" id="KW-1185">Reference proteome</keyword>
<dbReference type="PANTHER" id="PTHR10039:SF16">
    <property type="entry name" value="GPI INOSITOL-DEACYLASE"/>
    <property type="match status" value="1"/>
</dbReference>
<feature type="domain" description="Nephrocystin 3-like N-terminal" evidence="4">
    <location>
        <begin position="195"/>
        <end position="358"/>
    </location>
</feature>
<evidence type="ECO:0000256" key="2">
    <source>
        <dbReference type="SAM" id="SignalP"/>
    </source>
</evidence>
<accession>A0AAE0UDU8</accession>
<organism evidence="5 6">
    <name type="scientific">Sordaria brevicollis</name>
    <dbReference type="NCBI Taxonomy" id="83679"/>
    <lineage>
        <taxon>Eukaryota</taxon>
        <taxon>Fungi</taxon>
        <taxon>Dikarya</taxon>
        <taxon>Ascomycota</taxon>
        <taxon>Pezizomycotina</taxon>
        <taxon>Sordariomycetes</taxon>
        <taxon>Sordariomycetidae</taxon>
        <taxon>Sordariales</taxon>
        <taxon>Sordariaceae</taxon>
        <taxon>Sordaria</taxon>
    </lineage>
</organism>
<keyword evidence="1" id="KW-0677">Repeat</keyword>
<feature type="signal peptide" evidence="2">
    <location>
        <begin position="1"/>
        <end position="17"/>
    </location>
</feature>
<evidence type="ECO:0000256" key="1">
    <source>
        <dbReference type="ARBA" id="ARBA00022737"/>
    </source>
</evidence>